<keyword evidence="2" id="KW-1185">Reference proteome</keyword>
<dbReference type="AlphaFoldDB" id="A0A9X4YCC7"/>
<dbReference type="Proteomes" id="UP000460751">
    <property type="component" value="Unassembled WGS sequence"/>
</dbReference>
<organism evidence="1 2">
    <name type="scientific">Vreelandella halophila</name>
    <dbReference type="NCBI Taxonomy" id="86177"/>
    <lineage>
        <taxon>Bacteria</taxon>
        <taxon>Pseudomonadati</taxon>
        <taxon>Pseudomonadota</taxon>
        <taxon>Gammaproteobacteria</taxon>
        <taxon>Oceanospirillales</taxon>
        <taxon>Halomonadaceae</taxon>
        <taxon>Vreelandella</taxon>
    </lineage>
</organism>
<dbReference type="RefSeq" id="WP_160898597.1">
    <property type="nucleotide sequence ID" value="NZ_WMEX01000003.1"/>
</dbReference>
<protein>
    <submittedName>
        <fullName evidence="1">Uncharacterized protein</fullName>
    </submittedName>
</protein>
<evidence type="ECO:0000313" key="1">
    <source>
        <dbReference type="EMBL" id="MYL26513.1"/>
    </source>
</evidence>
<name>A0A9X4YCC7_9GAMM</name>
<gene>
    <name evidence="1" type="ORF">GLW01_06855</name>
</gene>
<accession>A0A9X4YCC7</accession>
<reference evidence="1 2" key="1">
    <citation type="submission" date="2019-11" db="EMBL/GenBank/DDBJ databases">
        <title>Genome sequences of 17 halophilic strains isolated from different environments.</title>
        <authorList>
            <person name="Furrow R.E."/>
        </authorList>
    </citation>
    <scope>NUCLEOTIDE SEQUENCE [LARGE SCALE GENOMIC DNA]</scope>
    <source>
        <strain evidence="1 2">22507_15_FS</strain>
    </source>
</reference>
<sequence>MPAKARYMAFEEALSDTDDNRTYGKYLSNRLMSFHKKAASKEEQDSYRKPGAFPLWLTEETAFHERSRAEGQCVTVSGKTYDGKPGYVAIRYIKEHGSLKADDIHYEYLETRQDFPSEAICPDEITLSFPSDEDGQ</sequence>
<proteinExistence type="predicted"/>
<comment type="caution">
    <text evidence="1">The sequence shown here is derived from an EMBL/GenBank/DDBJ whole genome shotgun (WGS) entry which is preliminary data.</text>
</comment>
<dbReference type="EMBL" id="WMEX01000003">
    <property type="protein sequence ID" value="MYL26513.1"/>
    <property type="molecule type" value="Genomic_DNA"/>
</dbReference>
<evidence type="ECO:0000313" key="2">
    <source>
        <dbReference type="Proteomes" id="UP000460751"/>
    </source>
</evidence>
<dbReference type="OrthoDB" id="7062293at2"/>